<evidence type="ECO:0000256" key="4">
    <source>
        <dbReference type="ARBA" id="ARBA00022679"/>
    </source>
</evidence>
<name>A0A179BND5_ACIFR</name>
<feature type="binding site" evidence="6">
    <location>
        <position position="63"/>
    </location>
    <ligand>
        <name>S-adenosyl-L-methionine</name>
        <dbReference type="ChEBI" id="CHEBI:59789"/>
    </ligand>
</feature>
<keyword evidence="8" id="KW-1185">Reference proteome</keyword>
<dbReference type="GO" id="GO:0005737">
    <property type="term" value="C:cytoplasm"/>
    <property type="evidence" value="ECO:0007669"/>
    <property type="project" value="UniProtKB-SubCell"/>
</dbReference>
<evidence type="ECO:0000256" key="3">
    <source>
        <dbReference type="ARBA" id="ARBA00022603"/>
    </source>
</evidence>
<feature type="binding site" evidence="6">
    <location>
        <position position="110"/>
    </location>
    <ligand>
        <name>S-adenosyl-L-methionine</name>
        <dbReference type="ChEBI" id="CHEBI:59789"/>
    </ligand>
</feature>
<feature type="binding site" evidence="6">
    <location>
        <begin position="43"/>
        <end position="45"/>
    </location>
    <ligand>
        <name>S-adenosyl-L-methionine</name>
        <dbReference type="ChEBI" id="CHEBI:59789"/>
    </ligand>
</feature>
<dbReference type="OrthoDB" id="5289319at2"/>
<reference evidence="7 8" key="1">
    <citation type="submission" date="2016-04" db="EMBL/GenBank/DDBJ databases">
        <title>Acidithiobacillus ferrooxidans genome sequencing and assembly.</title>
        <authorList>
            <person name="Zhou Z."/>
        </authorList>
    </citation>
    <scope>NUCLEOTIDE SEQUENCE [LARGE SCALE GENOMIC DNA]</scope>
    <source>
        <strain evidence="7 8">BY0502</strain>
    </source>
</reference>
<evidence type="ECO:0000256" key="6">
    <source>
        <dbReference type="HAMAP-Rule" id="MF_01007"/>
    </source>
</evidence>
<dbReference type="PANTHER" id="PTHR11265">
    <property type="entry name" value="S-ADENOSYL-METHYLTRANSFERASE MRAW"/>
    <property type="match status" value="1"/>
</dbReference>
<dbReference type="RefSeq" id="WP_064218193.1">
    <property type="nucleotide sequence ID" value="NZ_LVXZ01000026.1"/>
</dbReference>
<dbReference type="PANTHER" id="PTHR11265:SF0">
    <property type="entry name" value="12S RRNA N4-METHYLCYTIDINE METHYLTRANSFERASE"/>
    <property type="match status" value="1"/>
</dbReference>
<feature type="binding site" evidence="6">
    <location>
        <position position="89"/>
    </location>
    <ligand>
        <name>S-adenosyl-L-methionine</name>
        <dbReference type="ChEBI" id="CHEBI:59789"/>
    </ligand>
</feature>
<dbReference type="SUPFAM" id="SSF53335">
    <property type="entry name" value="S-adenosyl-L-methionine-dependent methyltransferases"/>
    <property type="match status" value="1"/>
</dbReference>
<dbReference type="InterPro" id="IPR029063">
    <property type="entry name" value="SAM-dependent_MTases_sf"/>
</dbReference>
<evidence type="ECO:0000313" key="8">
    <source>
        <dbReference type="Proteomes" id="UP000078302"/>
    </source>
</evidence>
<organism evidence="7 8">
    <name type="scientific">Acidithiobacillus ferrooxidans</name>
    <name type="common">Thiobacillus ferrooxidans</name>
    <dbReference type="NCBI Taxonomy" id="920"/>
    <lineage>
        <taxon>Bacteria</taxon>
        <taxon>Pseudomonadati</taxon>
        <taxon>Pseudomonadota</taxon>
        <taxon>Acidithiobacillia</taxon>
        <taxon>Acidithiobacillales</taxon>
        <taxon>Acidithiobacillaceae</taxon>
        <taxon>Acidithiobacillus</taxon>
    </lineage>
</organism>
<comment type="catalytic activity">
    <reaction evidence="6">
        <text>cytidine(1402) in 16S rRNA + S-adenosyl-L-methionine = N(4)-methylcytidine(1402) in 16S rRNA + S-adenosyl-L-homocysteine + H(+)</text>
        <dbReference type="Rhea" id="RHEA:42928"/>
        <dbReference type="Rhea" id="RHEA-COMP:10286"/>
        <dbReference type="Rhea" id="RHEA-COMP:10287"/>
        <dbReference type="ChEBI" id="CHEBI:15378"/>
        <dbReference type="ChEBI" id="CHEBI:57856"/>
        <dbReference type="ChEBI" id="CHEBI:59789"/>
        <dbReference type="ChEBI" id="CHEBI:74506"/>
        <dbReference type="ChEBI" id="CHEBI:82748"/>
        <dbReference type="EC" id="2.1.1.199"/>
    </reaction>
</comment>
<evidence type="ECO:0000256" key="2">
    <source>
        <dbReference type="ARBA" id="ARBA00022552"/>
    </source>
</evidence>
<keyword evidence="6" id="KW-0963">Cytoplasm</keyword>
<protein>
    <recommendedName>
        <fullName evidence="6">Ribosomal RNA small subunit methyltransferase H</fullName>
        <ecNumber evidence="6">2.1.1.199</ecNumber>
    </recommendedName>
    <alternativeName>
        <fullName evidence="6">16S rRNA m(4)C1402 methyltransferase</fullName>
    </alternativeName>
    <alternativeName>
        <fullName evidence="6">rRNA (cytosine-N(4)-)-methyltransferase RsmH</fullName>
    </alternativeName>
</protein>
<dbReference type="SUPFAM" id="SSF81799">
    <property type="entry name" value="Putative methyltransferase TM0872, insert domain"/>
    <property type="match status" value="1"/>
</dbReference>
<accession>A0A179BND5</accession>
<sequence>MRGENEPSTAHVAVLLAETIAVLRPALHTGAPVRCVDATGGRGGHSAALLAELGAADTLLILDRDPTAIATLRARFAQDSRVYIRQARFSQLAGILTTLGWGSVDAILADLGVSSPQLDEADRGFSFLRDGPLDMRMDPGAGMSAAEWLAIAPQAEITRVLREYGEERFARPIARAILRVREQTPITRTLQLADLIAELLPRHEIGQHAATRSFQGIRIFINRELEELEAFLPQAMNALRVGGRLAVISFHSLEDRLVKRFFRADGYRISADIPLRASELPPLPWHPVGKALRASARETYDNPRSRSAVLRAAERSARHAA</sequence>
<dbReference type="PIRSF" id="PIRSF004486">
    <property type="entry name" value="MraW"/>
    <property type="match status" value="1"/>
</dbReference>
<dbReference type="EMBL" id="LVXZ01000026">
    <property type="protein sequence ID" value="OAP92833.1"/>
    <property type="molecule type" value="Genomic_DNA"/>
</dbReference>
<comment type="caution">
    <text evidence="7">The sequence shown here is derived from an EMBL/GenBank/DDBJ whole genome shotgun (WGS) entry which is preliminary data.</text>
</comment>
<dbReference type="Gene3D" id="3.40.50.150">
    <property type="entry name" value="Vaccinia Virus protein VP39"/>
    <property type="match status" value="1"/>
</dbReference>
<gene>
    <name evidence="6" type="primary">rsmH</name>
    <name evidence="7" type="ORF">A4H96_02850</name>
</gene>
<evidence type="ECO:0000313" key="7">
    <source>
        <dbReference type="EMBL" id="OAP92833.1"/>
    </source>
</evidence>
<dbReference type="Pfam" id="PF01795">
    <property type="entry name" value="Methyltransf_5"/>
    <property type="match status" value="1"/>
</dbReference>
<dbReference type="AlphaFoldDB" id="A0A179BND5"/>
<dbReference type="HAMAP" id="MF_01007">
    <property type="entry name" value="16SrRNA_methyltr_H"/>
    <property type="match status" value="1"/>
</dbReference>
<comment type="function">
    <text evidence="6">Specifically methylates the N4 position of cytidine in position 1402 (C1402) of 16S rRNA.</text>
</comment>
<keyword evidence="5 6" id="KW-0949">S-adenosyl-L-methionine</keyword>
<keyword evidence="2 6" id="KW-0698">rRNA processing</keyword>
<feature type="binding site" evidence="6">
    <location>
        <position position="117"/>
    </location>
    <ligand>
        <name>S-adenosyl-L-methionine</name>
        <dbReference type="ChEBI" id="CHEBI:59789"/>
    </ligand>
</feature>
<proteinExistence type="inferred from homology"/>
<comment type="similarity">
    <text evidence="1 6">Belongs to the methyltransferase superfamily. RsmH family.</text>
</comment>
<keyword evidence="3 6" id="KW-0489">Methyltransferase</keyword>
<evidence type="ECO:0000256" key="5">
    <source>
        <dbReference type="ARBA" id="ARBA00022691"/>
    </source>
</evidence>
<evidence type="ECO:0000256" key="1">
    <source>
        <dbReference type="ARBA" id="ARBA00010396"/>
    </source>
</evidence>
<dbReference type="GO" id="GO:0070475">
    <property type="term" value="P:rRNA base methylation"/>
    <property type="evidence" value="ECO:0007669"/>
    <property type="project" value="UniProtKB-UniRule"/>
</dbReference>
<dbReference type="InterPro" id="IPR023397">
    <property type="entry name" value="SAM-dep_MeTrfase_MraW_recog"/>
</dbReference>
<comment type="subcellular location">
    <subcellularLocation>
        <location evidence="6">Cytoplasm</location>
    </subcellularLocation>
</comment>
<dbReference type="GO" id="GO:0071424">
    <property type="term" value="F:rRNA (cytosine-N4-)-methyltransferase activity"/>
    <property type="evidence" value="ECO:0007669"/>
    <property type="project" value="UniProtKB-UniRule"/>
</dbReference>
<dbReference type="InterPro" id="IPR002903">
    <property type="entry name" value="RsmH"/>
</dbReference>
<dbReference type="NCBIfam" id="TIGR00006">
    <property type="entry name" value="16S rRNA (cytosine(1402)-N(4))-methyltransferase RsmH"/>
    <property type="match status" value="1"/>
</dbReference>
<dbReference type="Proteomes" id="UP000078302">
    <property type="component" value="Unassembled WGS sequence"/>
</dbReference>
<dbReference type="EC" id="2.1.1.199" evidence="6"/>
<keyword evidence="4 6" id="KW-0808">Transferase</keyword>
<dbReference type="Gene3D" id="1.10.150.170">
    <property type="entry name" value="Putative methyltransferase TM0872, insert domain"/>
    <property type="match status" value="1"/>
</dbReference>